<keyword evidence="2" id="KW-0812">Transmembrane</keyword>
<keyword evidence="2" id="KW-1133">Transmembrane helix</keyword>
<protein>
    <submittedName>
        <fullName evidence="3">Uncharacterized protein</fullName>
    </submittedName>
</protein>
<feature type="region of interest" description="Disordered" evidence="1">
    <location>
        <begin position="75"/>
        <end position="103"/>
    </location>
</feature>
<reference evidence="3" key="2">
    <citation type="submission" date="2020-09" db="EMBL/GenBank/DDBJ databases">
        <authorList>
            <person name="Sun Q."/>
            <person name="Ohkuma M."/>
        </authorList>
    </citation>
    <scope>NUCLEOTIDE SEQUENCE</scope>
    <source>
        <strain evidence="3">JCM 3090</strain>
    </source>
</reference>
<dbReference type="Proteomes" id="UP000649739">
    <property type="component" value="Unassembled WGS sequence"/>
</dbReference>
<proteinExistence type="predicted"/>
<dbReference type="EMBL" id="BMQB01000007">
    <property type="protein sequence ID" value="GGK01239.1"/>
    <property type="molecule type" value="Genomic_DNA"/>
</dbReference>
<accession>A0A8J3B7H9</accession>
<comment type="caution">
    <text evidence="3">The sequence shown here is derived from an EMBL/GenBank/DDBJ whole genome shotgun (WGS) entry which is preliminary data.</text>
</comment>
<name>A0A8J3B7H9_9ACTN</name>
<feature type="compositionally biased region" description="Low complexity" evidence="1">
    <location>
        <begin position="79"/>
        <end position="92"/>
    </location>
</feature>
<keyword evidence="4" id="KW-1185">Reference proteome</keyword>
<organism evidence="3 4">
    <name type="scientific">Pilimelia anulata</name>
    <dbReference type="NCBI Taxonomy" id="53371"/>
    <lineage>
        <taxon>Bacteria</taxon>
        <taxon>Bacillati</taxon>
        <taxon>Actinomycetota</taxon>
        <taxon>Actinomycetes</taxon>
        <taxon>Micromonosporales</taxon>
        <taxon>Micromonosporaceae</taxon>
        <taxon>Pilimelia</taxon>
    </lineage>
</organism>
<keyword evidence="2" id="KW-0472">Membrane</keyword>
<evidence type="ECO:0000256" key="2">
    <source>
        <dbReference type="SAM" id="Phobius"/>
    </source>
</evidence>
<sequence>MRVAGGGGLPAAAGGGLFAAAGGGLRVAAARRREVRRVRPACGAGRTLTVAAAGGGRVAPAAAWKRRRRLGVEGACVSGGTPTPGRTAAGVTRRGSGPAGPVG</sequence>
<feature type="transmembrane region" description="Helical" evidence="2">
    <location>
        <begin position="12"/>
        <end position="29"/>
    </location>
</feature>
<gene>
    <name evidence="3" type="ORF">GCM10010123_34030</name>
</gene>
<dbReference type="AlphaFoldDB" id="A0A8J3B7H9"/>
<reference evidence="3" key="1">
    <citation type="journal article" date="2014" name="Int. J. Syst. Evol. Microbiol.">
        <title>Complete genome sequence of Corynebacterium casei LMG S-19264T (=DSM 44701T), isolated from a smear-ripened cheese.</title>
        <authorList>
            <consortium name="US DOE Joint Genome Institute (JGI-PGF)"/>
            <person name="Walter F."/>
            <person name="Albersmeier A."/>
            <person name="Kalinowski J."/>
            <person name="Ruckert C."/>
        </authorList>
    </citation>
    <scope>NUCLEOTIDE SEQUENCE</scope>
    <source>
        <strain evidence="3">JCM 3090</strain>
    </source>
</reference>
<evidence type="ECO:0000313" key="3">
    <source>
        <dbReference type="EMBL" id="GGK01239.1"/>
    </source>
</evidence>
<evidence type="ECO:0000313" key="4">
    <source>
        <dbReference type="Proteomes" id="UP000649739"/>
    </source>
</evidence>
<evidence type="ECO:0000256" key="1">
    <source>
        <dbReference type="SAM" id="MobiDB-lite"/>
    </source>
</evidence>